<proteinExistence type="predicted"/>
<comment type="caution">
    <text evidence="2">The sequence shown here is derived from an EMBL/GenBank/DDBJ whole genome shotgun (WGS) entry which is preliminary data.</text>
</comment>
<organism evidence="2 3">
    <name type="scientific">Microbacterium memoriense</name>
    <dbReference type="NCBI Taxonomy" id="2978350"/>
    <lineage>
        <taxon>Bacteria</taxon>
        <taxon>Bacillati</taxon>
        <taxon>Actinomycetota</taxon>
        <taxon>Actinomycetes</taxon>
        <taxon>Micrococcales</taxon>
        <taxon>Microbacteriaceae</taxon>
        <taxon>Microbacterium</taxon>
    </lineage>
</organism>
<dbReference type="EMBL" id="JAODOR010000017">
    <property type="protein sequence ID" value="MCT9003197.1"/>
    <property type="molecule type" value="Genomic_DNA"/>
</dbReference>
<evidence type="ECO:0000313" key="3">
    <source>
        <dbReference type="Proteomes" id="UP001300496"/>
    </source>
</evidence>
<name>A0ABT2PEZ2_9MICO</name>
<protein>
    <submittedName>
        <fullName evidence="2">Uncharacterized protein</fullName>
    </submittedName>
</protein>
<feature type="transmembrane region" description="Helical" evidence="1">
    <location>
        <begin position="30"/>
        <end position="47"/>
    </location>
</feature>
<dbReference type="RefSeq" id="WP_261607729.1">
    <property type="nucleotide sequence ID" value="NZ_JAODOR010000017.1"/>
</dbReference>
<accession>A0ABT2PEZ2</accession>
<evidence type="ECO:0000256" key="1">
    <source>
        <dbReference type="SAM" id="Phobius"/>
    </source>
</evidence>
<dbReference type="Proteomes" id="UP001300496">
    <property type="component" value="Unassembled WGS sequence"/>
</dbReference>
<keyword evidence="3" id="KW-1185">Reference proteome</keyword>
<reference evidence="2 3" key="1">
    <citation type="journal article" date="2024" name="Int. J. Syst. Evol. Microbiol.">
        <title>Microbacterium memoriense sp. nov., a member of the Actinomycetota from marine beach sediment of the north coast of Portugal.</title>
        <authorList>
            <person name="Santos J.D.N.D."/>
            <person name="Klimek D."/>
            <person name="Calusinska M."/>
            <person name="Lobo-da-Cunha A."/>
            <person name="Catita J."/>
            <person name="Goncalves H."/>
            <person name="Gonzalez I."/>
            <person name="Lage O.M."/>
        </authorList>
    </citation>
    <scope>NUCLEOTIDE SEQUENCE [LARGE SCALE GENOMIC DNA]</scope>
    <source>
        <strain evidence="2 3">PMIC_1C1B</strain>
    </source>
</reference>
<keyword evidence="1" id="KW-0472">Membrane</keyword>
<keyword evidence="1" id="KW-0812">Transmembrane</keyword>
<evidence type="ECO:0000313" key="2">
    <source>
        <dbReference type="EMBL" id="MCT9003197.1"/>
    </source>
</evidence>
<gene>
    <name evidence="2" type="ORF">N4R40_12590</name>
</gene>
<keyword evidence="1" id="KW-1133">Transmembrane helix</keyword>
<sequence>MCPTAGPRLLGFLLLWASIAFNWPAAQWIVLIGYALFAILIIIGLVLRRRQPRDAASELSASDAYSDIQLGRNPITHYLRDEPSASQIGDPPGDR</sequence>